<evidence type="ECO:0000313" key="2">
    <source>
        <dbReference type="Proteomes" id="UP000566819"/>
    </source>
</evidence>
<dbReference type="OrthoDB" id="5412996at2759"/>
<comment type="caution">
    <text evidence="1">The sequence shown here is derived from an EMBL/GenBank/DDBJ whole genome shotgun (WGS) entry which is preliminary data.</text>
</comment>
<dbReference type="EMBL" id="JAAMPI010000827">
    <property type="protein sequence ID" value="KAF4628329.1"/>
    <property type="molecule type" value="Genomic_DNA"/>
</dbReference>
<keyword evidence="2" id="KW-1185">Reference proteome</keyword>
<dbReference type="InterPro" id="IPR051678">
    <property type="entry name" value="AGP_Transferase"/>
</dbReference>
<name>A0A8H4RGQ0_9HELO</name>
<accession>A0A8H4RGQ0</accession>
<gene>
    <name evidence="1" type="ORF">G7Y89_g9823</name>
</gene>
<dbReference type="PANTHER" id="PTHR21310">
    <property type="entry name" value="AMINOGLYCOSIDE PHOSPHOTRANSFERASE-RELATED-RELATED"/>
    <property type="match status" value="1"/>
</dbReference>
<proteinExistence type="predicted"/>
<dbReference type="AlphaFoldDB" id="A0A8H4RGQ0"/>
<dbReference type="SUPFAM" id="SSF56112">
    <property type="entry name" value="Protein kinase-like (PK-like)"/>
    <property type="match status" value="1"/>
</dbReference>
<sequence>MDDDQQDFDNVVWDINDEAWGKTGKRLCTKMTCLAIESVAADKCGKRATLVPPLRAGGYNMIYRIRLEELSTNDGIVFRISRPDLTQFPEEKTIAEVATVKYIKENTNIPTPHVYHYGSSSLDTEIGPYIIMSYIKNNGSFSAALNDPKIKPGEPHMLDLNAEEEKLEHLYGQMAGHPLELS</sequence>
<dbReference type="Proteomes" id="UP000566819">
    <property type="component" value="Unassembled WGS sequence"/>
</dbReference>
<reference evidence="1 2" key="1">
    <citation type="submission" date="2020-03" db="EMBL/GenBank/DDBJ databases">
        <title>Draft Genome Sequence of Cudoniella acicularis.</title>
        <authorList>
            <person name="Buettner E."/>
            <person name="Kellner H."/>
        </authorList>
    </citation>
    <scope>NUCLEOTIDE SEQUENCE [LARGE SCALE GENOMIC DNA]</scope>
    <source>
        <strain evidence="1 2">DSM 108380</strain>
    </source>
</reference>
<protein>
    <submittedName>
        <fullName evidence="1">Uncharacterized protein</fullName>
    </submittedName>
</protein>
<dbReference type="InterPro" id="IPR011009">
    <property type="entry name" value="Kinase-like_dom_sf"/>
</dbReference>
<dbReference type="PANTHER" id="PTHR21310:SF37">
    <property type="entry name" value="AMINOGLYCOSIDE PHOSPHOTRANSFERASE DOMAIN-CONTAINING PROTEIN"/>
    <property type="match status" value="1"/>
</dbReference>
<organism evidence="1 2">
    <name type="scientific">Cudoniella acicularis</name>
    <dbReference type="NCBI Taxonomy" id="354080"/>
    <lineage>
        <taxon>Eukaryota</taxon>
        <taxon>Fungi</taxon>
        <taxon>Dikarya</taxon>
        <taxon>Ascomycota</taxon>
        <taxon>Pezizomycotina</taxon>
        <taxon>Leotiomycetes</taxon>
        <taxon>Helotiales</taxon>
        <taxon>Tricladiaceae</taxon>
        <taxon>Cudoniella</taxon>
    </lineage>
</organism>
<evidence type="ECO:0000313" key="1">
    <source>
        <dbReference type="EMBL" id="KAF4628329.1"/>
    </source>
</evidence>